<feature type="compositionally biased region" description="Acidic residues" evidence="1">
    <location>
        <begin position="463"/>
        <end position="477"/>
    </location>
</feature>
<name>A0A9W8YJK8_9PEZI</name>
<feature type="region of interest" description="Disordered" evidence="1">
    <location>
        <begin position="1"/>
        <end position="29"/>
    </location>
</feature>
<dbReference type="Proteomes" id="UP001140453">
    <property type="component" value="Unassembled WGS sequence"/>
</dbReference>
<dbReference type="InterPro" id="IPR007109">
    <property type="entry name" value="Brix"/>
</dbReference>
<dbReference type="AlphaFoldDB" id="A0A9W8YJK8"/>
<dbReference type="GO" id="GO:0006364">
    <property type="term" value="P:rRNA processing"/>
    <property type="evidence" value="ECO:0007669"/>
    <property type="project" value="InterPro"/>
</dbReference>
<evidence type="ECO:0000259" key="2">
    <source>
        <dbReference type="PROSITE" id="PS50833"/>
    </source>
</evidence>
<organism evidence="3 4">
    <name type="scientific">Gnomoniopsis smithogilvyi</name>
    <dbReference type="NCBI Taxonomy" id="1191159"/>
    <lineage>
        <taxon>Eukaryota</taxon>
        <taxon>Fungi</taxon>
        <taxon>Dikarya</taxon>
        <taxon>Ascomycota</taxon>
        <taxon>Pezizomycotina</taxon>
        <taxon>Sordariomycetes</taxon>
        <taxon>Sordariomycetidae</taxon>
        <taxon>Diaporthales</taxon>
        <taxon>Gnomoniaceae</taxon>
        <taxon>Gnomoniopsis</taxon>
    </lineage>
</organism>
<proteinExistence type="predicted"/>
<feature type="compositionally biased region" description="Basic and acidic residues" evidence="1">
    <location>
        <begin position="452"/>
        <end position="462"/>
    </location>
</feature>
<dbReference type="PROSITE" id="PS50833">
    <property type="entry name" value="BRIX"/>
    <property type="match status" value="1"/>
</dbReference>
<dbReference type="GO" id="GO:0030687">
    <property type="term" value="C:preribosome, large subunit precursor"/>
    <property type="evidence" value="ECO:0007669"/>
    <property type="project" value="TreeGrafter"/>
</dbReference>
<evidence type="ECO:0000313" key="4">
    <source>
        <dbReference type="Proteomes" id="UP001140453"/>
    </source>
</evidence>
<dbReference type="Pfam" id="PF04427">
    <property type="entry name" value="Brix"/>
    <property type="match status" value="1"/>
</dbReference>
<dbReference type="EMBL" id="JAPEVB010000007">
    <property type="protein sequence ID" value="KAJ4385761.1"/>
    <property type="molecule type" value="Genomic_DNA"/>
</dbReference>
<dbReference type="InterPro" id="IPR045112">
    <property type="entry name" value="PPAN-like"/>
</dbReference>
<dbReference type="GO" id="GO:0000027">
    <property type="term" value="P:ribosomal large subunit assembly"/>
    <property type="evidence" value="ECO:0007669"/>
    <property type="project" value="TreeGrafter"/>
</dbReference>
<dbReference type="PANTHER" id="PTHR12661">
    <property type="entry name" value="PETER PAN-RELATED"/>
    <property type="match status" value="1"/>
</dbReference>
<accession>A0A9W8YJK8</accession>
<feature type="compositionally biased region" description="Basic residues" evidence="1">
    <location>
        <begin position="1"/>
        <end position="11"/>
    </location>
</feature>
<evidence type="ECO:0000256" key="1">
    <source>
        <dbReference type="SAM" id="MobiDB-lite"/>
    </source>
</evidence>
<feature type="region of interest" description="Disordered" evidence="1">
    <location>
        <begin position="292"/>
        <end position="328"/>
    </location>
</feature>
<dbReference type="PANTHER" id="PTHR12661:SF5">
    <property type="entry name" value="SUPPRESSOR OF SWI4 1 HOMOLOG"/>
    <property type="match status" value="1"/>
</dbReference>
<gene>
    <name evidence="3" type="primary">SSF1</name>
    <name evidence="3" type="ORF">N0V93_010192</name>
</gene>
<evidence type="ECO:0000313" key="3">
    <source>
        <dbReference type="EMBL" id="KAJ4385761.1"/>
    </source>
</evidence>
<reference evidence="3" key="1">
    <citation type="submission" date="2022-10" db="EMBL/GenBank/DDBJ databases">
        <title>Tapping the CABI collections for fungal endophytes: first genome assemblies for Collariella, Neodidymelliopsis, Ascochyta clinopodiicola, Didymella pomorum, Didymosphaeria variabile, Neocosmospora piperis and Neocucurbitaria cava.</title>
        <authorList>
            <person name="Hill R."/>
        </authorList>
    </citation>
    <scope>NUCLEOTIDE SEQUENCE</scope>
    <source>
        <strain evidence="3">IMI 355082</strain>
    </source>
</reference>
<comment type="caution">
    <text evidence="3">The sequence shown here is derived from an EMBL/GenBank/DDBJ whole genome shotgun (WGS) entry which is preliminary data.</text>
</comment>
<sequence length="477" mass="53007">MAKRRTKKRTHAVGNPNGKSGVAPSAGKIDLNNPKSMVIRIGAGEVGTSISQLATDVRRVMEPGTASRLRERKANRLRDYVTMCGPLGVSHLLLFSRSDSGNTNLRVATTPQGPTLHFRVEKYSLAKDVRRAQKHPLGGGKEYITPPLLVMNQMTTDTAKASDKVPRHLETLVTSVFHGLFPPINPQVAPLKSIRRVLLLNRERSKDDENSYILNFRHYAITTKVTGVSRAVKRLTAAERLMNSKSRKGKLPNLNKLQDIADYMIGGENGDGYTTDATSGSEVDTDAEVEIMDTTGQKKVARRPRPTAGTAEGGDSDEEEGRAAHADDKVERRAVKLVELGPRMKLRLTKVEEGMCTGKVMWHEYIHKSKEEIRELEKIWEKRRSEKEARRKLQKENIEKKKAAKRAGRGAKDDEKGDESDEDEMDLDDLGSDAYDYMDDDEVDSEGLGGDAEAKTNAKAEENGDWSDEEDEIANGR</sequence>
<dbReference type="OrthoDB" id="10261452at2759"/>
<feature type="compositionally biased region" description="Acidic residues" evidence="1">
    <location>
        <begin position="416"/>
        <end position="445"/>
    </location>
</feature>
<dbReference type="SMART" id="SM00879">
    <property type="entry name" value="Brix"/>
    <property type="match status" value="1"/>
</dbReference>
<protein>
    <submittedName>
        <fullName evidence="3">rRNA-binding ribosome biosynthesis protein</fullName>
    </submittedName>
</protein>
<feature type="region of interest" description="Disordered" evidence="1">
    <location>
        <begin position="384"/>
        <end position="477"/>
    </location>
</feature>
<feature type="compositionally biased region" description="Basic and acidic residues" evidence="1">
    <location>
        <begin position="384"/>
        <end position="401"/>
    </location>
</feature>
<keyword evidence="4" id="KW-1185">Reference proteome</keyword>
<dbReference type="GO" id="GO:0019843">
    <property type="term" value="F:rRNA binding"/>
    <property type="evidence" value="ECO:0007669"/>
    <property type="project" value="InterPro"/>
</dbReference>
<feature type="domain" description="Brix" evidence="2">
    <location>
        <begin position="36"/>
        <end position="357"/>
    </location>
</feature>